<dbReference type="CDD" id="cd00130">
    <property type="entry name" value="PAS"/>
    <property type="match status" value="1"/>
</dbReference>
<protein>
    <submittedName>
        <fullName evidence="3">Diguanylate cyclase</fullName>
    </submittedName>
</protein>
<dbReference type="PANTHER" id="PTHR46663:SF3">
    <property type="entry name" value="SLL0267 PROTEIN"/>
    <property type="match status" value="1"/>
</dbReference>
<dbReference type="AlphaFoldDB" id="A0A0D1AJA9"/>
<dbReference type="Gene3D" id="3.30.70.270">
    <property type="match status" value="1"/>
</dbReference>
<evidence type="ECO:0000313" key="4">
    <source>
        <dbReference type="Proteomes" id="UP000032250"/>
    </source>
</evidence>
<name>A0A0D1AJA9_CLOBO</name>
<dbReference type="InterPro" id="IPR035965">
    <property type="entry name" value="PAS-like_dom_sf"/>
</dbReference>
<dbReference type="NCBIfam" id="TIGR00229">
    <property type="entry name" value="sensory_box"/>
    <property type="match status" value="1"/>
</dbReference>
<dbReference type="InterPro" id="IPR000014">
    <property type="entry name" value="PAS"/>
</dbReference>
<dbReference type="SUPFAM" id="SSF55073">
    <property type="entry name" value="Nucleotide cyclase"/>
    <property type="match status" value="1"/>
</dbReference>
<dbReference type="InterPro" id="IPR029787">
    <property type="entry name" value="Nucleotide_cyclase"/>
</dbReference>
<reference evidence="3 4" key="1">
    <citation type="submission" date="2014-06" db="EMBL/GenBank/DDBJ databases">
        <title>Genome characterization of distinct group I Clostridium botulinum lineages.</title>
        <authorList>
            <person name="Giordani F."/>
            <person name="Anselmo A."/>
            <person name="Fillo S."/>
            <person name="Palozzi A.M."/>
            <person name="Fortunato A."/>
            <person name="Gentile B."/>
            <person name="Ciammaruconi A."/>
            <person name="Anniballi F."/>
            <person name="De Medici D."/>
            <person name="Lista F."/>
        </authorList>
    </citation>
    <scope>NUCLEOTIDE SEQUENCE [LARGE SCALE GENOMIC DNA]</scope>
    <source>
        <strain evidence="3 4">B2 450</strain>
    </source>
</reference>
<dbReference type="HOGENOM" id="CLU_000445_11_4_9"/>
<dbReference type="PANTHER" id="PTHR46663">
    <property type="entry name" value="DIGUANYLATE CYCLASE DGCT-RELATED"/>
    <property type="match status" value="1"/>
</dbReference>
<comment type="caution">
    <text evidence="3">The sequence shown here is derived from an EMBL/GenBank/DDBJ whole genome shotgun (WGS) entry which is preliminary data.</text>
</comment>
<dbReference type="SMART" id="SM00267">
    <property type="entry name" value="GGDEF"/>
    <property type="match status" value="1"/>
</dbReference>
<evidence type="ECO:0000259" key="1">
    <source>
        <dbReference type="PROSITE" id="PS50112"/>
    </source>
</evidence>
<sequence length="419" mass="49280">MKEKNLIKQIELSVIEKMGIAYCYCKISLDSYGQLEDFIFMESNDYFKDLTGFTKGYIKNKKAKDIRSFESHRINIMKALEKLLLYKEEKMEFEDYFDITKKWVKVLLYTEKKQAFFITLYDITKYKVKEIELKNTIKKYKYLIELSADSIIIRNLNGDIIYCNKSALNLFGYSLEEMKKLNMIDLIPKSSIKDIGFNMSIGDKPVERVHKRKDGTHFYGEETTKLINIEGELGIATYIRDITERKIYNDKTKQMAYFDSLTELPNRNSFLKQLEHEIKLSRKKQTILAIMFLDLDKFKEVNDNFGHCTGDKLLWQVAKRVKNTISSKDLIARFGGDEFTILIRDIAYEKQVEDLARDIIEVFREPIYIEGIYVNIKTSIGISFFPKDGDTSQELIKKADKAMYDAKKRGSNKFQIYKY</sequence>
<dbReference type="SUPFAM" id="SSF55785">
    <property type="entry name" value="PYP-like sensor domain (PAS domain)"/>
    <property type="match status" value="1"/>
</dbReference>
<dbReference type="RefSeq" id="WP_003487067.1">
    <property type="nucleotide sequence ID" value="NZ_JXSU01000007.1"/>
</dbReference>
<dbReference type="SMART" id="SM00091">
    <property type="entry name" value="PAS"/>
    <property type="match status" value="1"/>
</dbReference>
<dbReference type="Proteomes" id="UP000032250">
    <property type="component" value="Unassembled WGS sequence"/>
</dbReference>
<dbReference type="PROSITE" id="PS50112">
    <property type="entry name" value="PAS"/>
    <property type="match status" value="1"/>
</dbReference>
<organism evidence="3 4">
    <name type="scientific">Clostridium botulinum B2 450</name>
    <dbReference type="NCBI Taxonomy" id="1379739"/>
    <lineage>
        <taxon>Bacteria</taxon>
        <taxon>Bacillati</taxon>
        <taxon>Bacillota</taxon>
        <taxon>Clostridia</taxon>
        <taxon>Eubacteriales</taxon>
        <taxon>Clostridiaceae</taxon>
        <taxon>Clostridium</taxon>
    </lineage>
</organism>
<dbReference type="FunFam" id="3.30.70.270:FF:000001">
    <property type="entry name" value="Diguanylate cyclase domain protein"/>
    <property type="match status" value="1"/>
</dbReference>
<dbReference type="InterPro" id="IPR043128">
    <property type="entry name" value="Rev_trsase/Diguanyl_cyclase"/>
</dbReference>
<feature type="domain" description="GGDEF" evidence="2">
    <location>
        <begin position="286"/>
        <end position="419"/>
    </location>
</feature>
<dbReference type="PATRIC" id="fig|1379739.3.peg.1586"/>
<dbReference type="CDD" id="cd01949">
    <property type="entry name" value="GGDEF"/>
    <property type="match status" value="1"/>
</dbReference>
<dbReference type="Pfam" id="PF13426">
    <property type="entry name" value="PAS_9"/>
    <property type="match status" value="1"/>
</dbReference>
<feature type="domain" description="PAS" evidence="1">
    <location>
        <begin position="136"/>
        <end position="178"/>
    </location>
</feature>
<evidence type="ECO:0000313" key="3">
    <source>
        <dbReference type="EMBL" id="KIS23209.1"/>
    </source>
</evidence>
<dbReference type="NCBIfam" id="TIGR00254">
    <property type="entry name" value="GGDEF"/>
    <property type="match status" value="1"/>
</dbReference>
<accession>A0A0D1AJA9</accession>
<dbReference type="Pfam" id="PF00990">
    <property type="entry name" value="GGDEF"/>
    <property type="match status" value="1"/>
</dbReference>
<dbReference type="InterPro" id="IPR052163">
    <property type="entry name" value="DGC-Regulatory_Protein"/>
</dbReference>
<proteinExistence type="predicted"/>
<evidence type="ECO:0000259" key="2">
    <source>
        <dbReference type="PROSITE" id="PS50887"/>
    </source>
</evidence>
<dbReference type="InterPro" id="IPR000160">
    <property type="entry name" value="GGDEF_dom"/>
</dbReference>
<dbReference type="OrthoDB" id="9805474at2"/>
<dbReference type="PROSITE" id="PS50887">
    <property type="entry name" value="GGDEF"/>
    <property type="match status" value="1"/>
</dbReference>
<dbReference type="EMBL" id="JXSU01000007">
    <property type="protein sequence ID" value="KIS23209.1"/>
    <property type="molecule type" value="Genomic_DNA"/>
</dbReference>
<gene>
    <name evidence="3" type="ORF">N495_06275</name>
</gene>
<dbReference type="Gene3D" id="3.30.450.20">
    <property type="entry name" value="PAS domain"/>
    <property type="match status" value="1"/>
</dbReference>